<accession>A0ABZ1BYM6</accession>
<dbReference type="EMBL" id="CP141615">
    <property type="protein sequence ID" value="WRP17919.1"/>
    <property type="molecule type" value="Genomic_DNA"/>
</dbReference>
<dbReference type="Gene3D" id="1.10.4080.10">
    <property type="entry name" value="ADP-ribosylation/Crystallin J1"/>
    <property type="match status" value="1"/>
</dbReference>
<sequence>MASRAWEMERDLRRQARPPREGVAHDALRWKQAVDALSAPVRLARVLWESEVPASGAPDRLIVGAIQSVANRGRDVTRAEALIPAAQEAFERNDDLTLSRVVAEIYRELWQAPLVADHPYHRFVHPDTWEDVRASLPGAREDAGGAGTGLPGGGPDRASYLGSDAYLDRVHAAWLGKNIGGALGTPLEGYTGRAIREAWGEVRGYVRPPSTLNDDITYEIAFLSALESHGAALDSQELALRWLDLIPMGWSAELVALDNLRRGLMPPVSGRYLNPYSEWIGAQMRGEVCGLVAPGRPMEAVRWAWIDGIVSHEKNGVYAEMYNAALVSLAFVQPDVRALLEQALAYVPQASEFADVVRRTLGWCRQAANWQEAWARAEAAFEAYHWIHAYPNAAAVIVGLWWGQGDFDETLHVVAMCGLDVDCNAGQAGAILGAAKGTAAIPAAWSAPLEDTLETYVKGFERMRISELARWTARLAAGLGSGR</sequence>
<keyword evidence="1" id="KW-0378">Hydrolase</keyword>
<evidence type="ECO:0000313" key="1">
    <source>
        <dbReference type="EMBL" id="WRP17919.1"/>
    </source>
</evidence>
<evidence type="ECO:0000313" key="2">
    <source>
        <dbReference type="Proteomes" id="UP001332192"/>
    </source>
</evidence>
<dbReference type="RefSeq" id="WP_324717190.1">
    <property type="nucleotide sequence ID" value="NZ_CP141615.1"/>
</dbReference>
<name>A0ABZ1BYM6_9FIRM</name>
<keyword evidence="2" id="KW-1185">Reference proteome</keyword>
<protein>
    <submittedName>
        <fullName evidence="1">ADP-ribosylglycohydrolase family protein</fullName>
        <ecNumber evidence="1">3.2.2.-</ecNumber>
    </submittedName>
</protein>
<dbReference type="InterPro" id="IPR005502">
    <property type="entry name" value="Ribosyl_crysJ1"/>
</dbReference>
<organism evidence="1 2">
    <name type="scientific">Carboxydichorda subterranea</name>
    <dbReference type="NCBI Taxonomy" id="3109565"/>
    <lineage>
        <taxon>Bacteria</taxon>
        <taxon>Bacillati</taxon>
        <taxon>Bacillota</taxon>
        <taxon>Limnochordia</taxon>
        <taxon>Limnochordales</taxon>
        <taxon>Geochordaceae</taxon>
        <taxon>Carboxydichorda</taxon>
    </lineage>
</organism>
<dbReference type="Pfam" id="PF03747">
    <property type="entry name" value="ADP_ribosyl_GH"/>
    <property type="match status" value="1"/>
</dbReference>
<dbReference type="Proteomes" id="UP001332192">
    <property type="component" value="Chromosome"/>
</dbReference>
<dbReference type="GO" id="GO:0016798">
    <property type="term" value="F:hydrolase activity, acting on glycosyl bonds"/>
    <property type="evidence" value="ECO:0007669"/>
    <property type="project" value="UniProtKB-KW"/>
</dbReference>
<dbReference type="SUPFAM" id="SSF101478">
    <property type="entry name" value="ADP-ribosylglycohydrolase"/>
    <property type="match status" value="1"/>
</dbReference>
<dbReference type="InterPro" id="IPR036705">
    <property type="entry name" value="Ribosyl_crysJ1_sf"/>
</dbReference>
<gene>
    <name evidence="1" type="ORF">U7230_02590</name>
</gene>
<proteinExistence type="predicted"/>
<dbReference type="EC" id="3.2.2.-" evidence="1"/>
<reference evidence="1 2" key="1">
    <citation type="journal article" date="2024" name="Front. Microbiol.">
        <title>Novel thermophilic genera Geochorda gen. nov. and Carboxydochorda gen. nov. from the deep terrestrial subsurface reveal the ecophysiological diversity in the class Limnochordia.</title>
        <authorList>
            <person name="Karnachuk O.V."/>
            <person name="Lukina A.P."/>
            <person name="Avakyan M.R."/>
            <person name="Kadnikov V.V."/>
            <person name="Begmatov S."/>
            <person name="Beletsky A.V."/>
            <person name="Vlasova K.G."/>
            <person name="Novikov A.A."/>
            <person name="Shcherbakova V.A."/>
            <person name="Mardanov A.V."/>
            <person name="Ravin N.V."/>
        </authorList>
    </citation>
    <scope>NUCLEOTIDE SEQUENCE [LARGE SCALE GENOMIC DNA]</scope>
    <source>
        <strain evidence="1 2">L945</strain>
    </source>
</reference>
<keyword evidence="1" id="KW-0326">Glycosidase</keyword>